<protein>
    <submittedName>
        <fullName evidence="2">VOC family protein</fullName>
    </submittedName>
</protein>
<name>A0A1Z1FGT7_9SPHN</name>
<geneLocation type="plasmid" evidence="2 4">
    <name>plas1</name>
</geneLocation>
<keyword evidence="3" id="KW-1185">Reference proteome</keyword>
<keyword evidence="1" id="KW-0614">Plasmid</keyword>
<sequence length="178" mass="19425">MPKAGTIAALGPVIQQAYLPRDFDAALEYWTETMGVGPFFLLENIRLGEMKYMGEPSNAEFSVAIAYWNDIQIELVRPDNDAPAHYTGKYAIHEGMHHTCQFVEDIEEVRKVLQDAGATIVVEGNVGEDGRVIYADPGYGPGGICEFVQLGAGGPELFAMMKQAAAEWDGSDPVRKLG</sequence>
<dbReference type="Pfam" id="PF13669">
    <property type="entry name" value="Glyoxalase_4"/>
    <property type="match status" value="1"/>
</dbReference>
<dbReference type="STRING" id="450378.GCA_001661675_03337"/>
<evidence type="ECO:0000313" key="3">
    <source>
        <dbReference type="Proteomes" id="UP000195807"/>
    </source>
</evidence>
<dbReference type="Gene3D" id="3.10.180.10">
    <property type="entry name" value="2,3-Dihydroxybiphenyl 1,2-Dioxygenase, domain 1"/>
    <property type="match status" value="1"/>
</dbReference>
<evidence type="ECO:0000313" key="4">
    <source>
        <dbReference type="Proteomes" id="UP000515297"/>
    </source>
</evidence>
<geneLocation type="plasmid" evidence="3">
    <name>pcme4a9i</name>
</geneLocation>
<accession>A0A1Z1FGT7</accession>
<organism evidence="1 3">
    <name type="scientific">Croceicoccus marinus</name>
    <dbReference type="NCBI Taxonomy" id="450378"/>
    <lineage>
        <taxon>Bacteria</taxon>
        <taxon>Pseudomonadati</taxon>
        <taxon>Pseudomonadota</taxon>
        <taxon>Alphaproteobacteria</taxon>
        <taxon>Sphingomonadales</taxon>
        <taxon>Erythrobacteraceae</taxon>
        <taxon>Croceicoccus</taxon>
    </lineage>
</organism>
<dbReference type="SUPFAM" id="SSF54593">
    <property type="entry name" value="Glyoxalase/Bleomycin resistance protein/Dihydroxybiphenyl dioxygenase"/>
    <property type="match status" value="1"/>
</dbReference>
<evidence type="ECO:0000313" key="2">
    <source>
        <dbReference type="EMBL" id="QNE07442.1"/>
    </source>
</evidence>
<dbReference type="RefSeq" id="WP_066850388.1">
    <property type="nucleotide sequence ID" value="NZ_CP019603.1"/>
</dbReference>
<proteinExistence type="predicted"/>
<gene>
    <name evidence="1" type="ORF">A9D14_16605</name>
    <name evidence="2" type="ORF">H4O24_16315</name>
</gene>
<dbReference type="EMBL" id="CP019603">
    <property type="protein sequence ID" value="ARU17937.1"/>
    <property type="molecule type" value="Genomic_DNA"/>
</dbReference>
<dbReference type="AlphaFoldDB" id="A0A1Z1FGT7"/>
<dbReference type="OrthoDB" id="9792173at2"/>
<evidence type="ECO:0000313" key="1">
    <source>
        <dbReference type="EMBL" id="ARU17937.1"/>
    </source>
</evidence>
<dbReference type="EMBL" id="CP060053">
    <property type="protein sequence ID" value="QNE07442.1"/>
    <property type="molecule type" value="Genomic_DNA"/>
</dbReference>
<reference evidence="2 4" key="2">
    <citation type="submission" date="2020-08" db="EMBL/GenBank/DDBJ databases">
        <authorList>
            <person name="Liu G."/>
            <person name="Sun C."/>
        </authorList>
    </citation>
    <scope>NUCLEOTIDE SEQUENCE [LARGE SCALE GENOMIC DNA]</scope>
    <source>
        <strain evidence="2 4">OT19</strain>
        <plasmid evidence="2 4">plas1</plasmid>
    </source>
</reference>
<dbReference type="Proteomes" id="UP000195807">
    <property type="component" value="Plasmid pCME4A9I"/>
</dbReference>
<dbReference type="Proteomes" id="UP000515297">
    <property type="component" value="Plasmid plas1"/>
</dbReference>
<dbReference type="InterPro" id="IPR029068">
    <property type="entry name" value="Glyas_Bleomycin-R_OHBP_Dase"/>
</dbReference>
<reference evidence="1 3" key="1">
    <citation type="submission" date="2017-01" db="EMBL/GenBank/DDBJ databases">
        <title>Complete genome sequence of esterase-producing bacterium Croceicoccus marinus E4A9.</title>
        <authorList>
            <person name="Wu Y.-H."/>
            <person name="Cheng H."/>
            <person name="Xu L."/>
            <person name="Huo Y.-Y."/>
            <person name="Wang C.-S."/>
            <person name="Xu X.-W."/>
        </authorList>
    </citation>
    <scope>NUCLEOTIDE SEQUENCE [LARGE SCALE GENOMIC DNA]</scope>
    <source>
        <strain evidence="1 3">E4A9</strain>
        <plasmid evidence="1">pCME4A9I</plasmid>
        <plasmid evidence="3">Plasmid pcme4a9i</plasmid>
    </source>
</reference>
<dbReference type="KEGG" id="cman:A9D14_16605"/>
<geneLocation type="plasmid" evidence="1">
    <name>pCME4A9I</name>
</geneLocation>